<evidence type="ECO:0000256" key="1">
    <source>
        <dbReference type="ARBA" id="ARBA00004651"/>
    </source>
</evidence>
<feature type="transmembrane region" description="Helical" evidence="9">
    <location>
        <begin position="57"/>
        <end position="78"/>
    </location>
</feature>
<evidence type="ECO:0000256" key="4">
    <source>
        <dbReference type="ARBA" id="ARBA00022692"/>
    </source>
</evidence>
<evidence type="ECO:0000256" key="6">
    <source>
        <dbReference type="ARBA" id="ARBA00023136"/>
    </source>
</evidence>
<dbReference type="Gene3D" id="1.10.3730.20">
    <property type="match status" value="1"/>
</dbReference>
<keyword evidence="6 9" id="KW-0472">Membrane</keyword>
<dbReference type="Pfam" id="PF00893">
    <property type="entry name" value="Multi_Drug_Res"/>
    <property type="match status" value="1"/>
</dbReference>
<proteinExistence type="inferred from homology"/>
<comment type="similarity">
    <text evidence="7 8">Belongs to the drug/metabolite transporter (DMT) superfamily. Small multidrug resistance (SMR) (TC 2.A.7.1) family.</text>
</comment>
<keyword evidence="5 9" id="KW-1133">Transmembrane helix</keyword>
<keyword evidence="4 8" id="KW-0812">Transmembrane</keyword>
<evidence type="ECO:0000256" key="3">
    <source>
        <dbReference type="ARBA" id="ARBA00022475"/>
    </source>
</evidence>
<dbReference type="PANTHER" id="PTHR30561:SF1">
    <property type="entry name" value="MULTIDRUG TRANSPORTER EMRE"/>
    <property type="match status" value="1"/>
</dbReference>
<dbReference type="InterPro" id="IPR045324">
    <property type="entry name" value="Small_multidrug_res"/>
</dbReference>
<evidence type="ECO:0000256" key="9">
    <source>
        <dbReference type="SAM" id="Phobius"/>
    </source>
</evidence>
<organism evidence="10 11">
    <name type="scientific">Pseudodesulfovibrio nedwellii</name>
    <dbReference type="NCBI Taxonomy" id="2973072"/>
    <lineage>
        <taxon>Bacteria</taxon>
        <taxon>Pseudomonadati</taxon>
        <taxon>Thermodesulfobacteriota</taxon>
        <taxon>Desulfovibrionia</taxon>
        <taxon>Desulfovibrionales</taxon>
        <taxon>Desulfovibrionaceae</taxon>
    </lineage>
</organism>
<evidence type="ECO:0000313" key="11">
    <source>
        <dbReference type="Proteomes" id="UP001317742"/>
    </source>
</evidence>
<keyword evidence="11" id="KW-1185">Reference proteome</keyword>
<gene>
    <name evidence="10" type="ORF">SYK_32550</name>
</gene>
<dbReference type="PANTHER" id="PTHR30561">
    <property type="entry name" value="SMR FAMILY PROTON-DEPENDENT DRUG EFFLUX TRANSPORTER SUGE"/>
    <property type="match status" value="1"/>
</dbReference>
<comment type="subcellular location">
    <subcellularLocation>
        <location evidence="1 8">Cell membrane</location>
        <topology evidence="1 8">Multi-pass membrane protein</topology>
    </subcellularLocation>
</comment>
<evidence type="ECO:0000256" key="7">
    <source>
        <dbReference type="ARBA" id="ARBA00038032"/>
    </source>
</evidence>
<evidence type="ECO:0000256" key="8">
    <source>
        <dbReference type="RuleBase" id="RU003942"/>
    </source>
</evidence>
<evidence type="ECO:0000256" key="5">
    <source>
        <dbReference type="ARBA" id="ARBA00022989"/>
    </source>
</evidence>
<sequence length="109" mass="11631">MGYFWLAIAIVSEVTATLFLPACKGFTRVWPSLACATSYGLSFYFLSLVLNSVPVGVTYAIWSGAGIVLVGILGAYFYKQIPDVPAMIGMGLIIAGVAVMNLFSKTISH</sequence>
<dbReference type="SUPFAM" id="SSF103481">
    <property type="entry name" value="Multidrug resistance efflux transporter EmrE"/>
    <property type="match status" value="1"/>
</dbReference>
<dbReference type="EMBL" id="AP026709">
    <property type="protein sequence ID" value="BDQ38895.1"/>
    <property type="molecule type" value="Genomic_DNA"/>
</dbReference>
<protein>
    <submittedName>
        <fullName evidence="10">QacE family quaternary ammonium compound efflux SMR transporter</fullName>
    </submittedName>
</protein>
<feature type="transmembrane region" description="Helical" evidence="9">
    <location>
        <begin position="29"/>
        <end position="50"/>
    </location>
</feature>
<accession>A0ABM8B4W7</accession>
<dbReference type="InterPro" id="IPR037185">
    <property type="entry name" value="EmrE-like"/>
</dbReference>
<dbReference type="Proteomes" id="UP001317742">
    <property type="component" value="Chromosome"/>
</dbReference>
<keyword evidence="2" id="KW-0813">Transport</keyword>
<evidence type="ECO:0000313" key="10">
    <source>
        <dbReference type="EMBL" id="BDQ38895.1"/>
    </source>
</evidence>
<keyword evidence="3" id="KW-1003">Cell membrane</keyword>
<feature type="transmembrane region" description="Helical" evidence="9">
    <location>
        <begin position="84"/>
        <end position="103"/>
    </location>
</feature>
<reference evidence="10 11" key="1">
    <citation type="submission" date="2022-08" db="EMBL/GenBank/DDBJ databases">
        <title>Genome Sequence of the sulphate-reducing bacterium, Pseudodesulfovibrio sp. SYK.</title>
        <authorList>
            <person name="Kondo R."/>
            <person name="Kataoka T."/>
        </authorList>
    </citation>
    <scope>NUCLEOTIDE SEQUENCE [LARGE SCALE GENOMIC DNA]</scope>
    <source>
        <strain evidence="10 11">SYK</strain>
    </source>
</reference>
<name>A0ABM8B4W7_9BACT</name>
<dbReference type="InterPro" id="IPR000390">
    <property type="entry name" value="Small_drug/metabolite_transptr"/>
</dbReference>
<evidence type="ECO:0000256" key="2">
    <source>
        <dbReference type="ARBA" id="ARBA00022448"/>
    </source>
</evidence>